<keyword evidence="7 8" id="KW-0460">Magnesium</keyword>
<comment type="subcellular location">
    <subcellularLocation>
        <location evidence="7">Cytoplasm</location>
    </subcellularLocation>
</comment>
<dbReference type="HAMAP" id="MF_00252">
    <property type="entry name" value="Lys_tRNA_synth_class2"/>
    <property type="match status" value="1"/>
</dbReference>
<feature type="domain" description="Aminoacyl-transfer RNA synthetases class-II family profile" evidence="9">
    <location>
        <begin position="179"/>
        <end position="480"/>
    </location>
</feature>
<dbReference type="Gene3D" id="2.40.50.140">
    <property type="entry name" value="Nucleic acid-binding proteins"/>
    <property type="match status" value="1"/>
</dbReference>
<dbReference type="AlphaFoldDB" id="A0A2H0VDQ9"/>
<evidence type="ECO:0000256" key="2">
    <source>
        <dbReference type="ARBA" id="ARBA00022723"/>
    </source>
</evidence>
<evidence type="ECO:0000256" key="4">
    <source>
        <dbReference type="ARBA" id="ARBA00022840"/>
    </source>
</evidence>
<keyword evidence="4 7" id="KW-0067">ATP-binding</keyword>
<name>A0A2H0VDQ9_9BACT</name>
<comment type="subunit">
    <text evidence="7">Homodimer.</text>
</comment>
<dbReference type="InterPro" id="IPR004364">
    <property type="entry name" value="Aa-tRNA-synt_II"/>
</dbReference>
<protein>
    <recommendedName>
        <fullName evidence="7">Lysine--tRNA ligase</fullName>
        <ecNumber evidence="7">6.1.1.6</ecNumber>
    </recommendedName>
    <alternativeName>
        <fullName evidence="7">Lysyl-tRNA synthetase</fullName>
        <shortName evidence="7">LysRS</shortName>
    </alternativeName>
</protein>
<comment type="caution">
    <text evidence="10">The sequence shown here is derived from an EMBL/GenBank/DDBJ whole genome shotgun (WGS) entry which is preliminary data.</text>
</comment>
<dbReference type="SUPFAM" id="SSF55681">
    <property type="entry name" value="Class II aaRS and biotin synthetases"/>
    <property type="match status" value="1"/>
</dbReference>
<dbReference type="Gene3D" id="3.30.930.10">
    <property type="entry name" value="Bira Bifunctional Protein, Domain 2"/>
    <property type="match status" value="1"/>
</dbReference>
<dbReference type="GO" id="GO:0000287">
    <property type="term" value="F:magnesium ion binding"/>
    <property type="evidence" value="ECO:0007669"/>
    <property type="project" value="UniProtKB-UniRule"/>
</dbReference>
<dbReference type="NCBIfam" id="TIGR00499">
    <property type="entry name" value="lysS_bact"/>
    <property type="match status" value="1"/>
</dbReference>
<dbReference type="EC" id="6.1.1.6" evidence="7"/>
<dbReference type="GO" id="GO:0000049">
    <property type="term" value="F:tRNA binding"/>
    <property type="evidence" value="ECO:0007669"/>
    <property type="project" value="TreeGrafter"/>
</dbReference>
<feature type="binding site" evidence="7">
    <location>
        <position position="405"/>
    </location>
    <ligand>
        <name>Mg(2+)</name>
        <dbReference type="ChEBI" id="CHEBI:18420"/>
        <label>2</label>
    </ligand>
</feature>
<dbReference type="CDD" id="cd04322">
    <property type="entry name" value="LysRS_N"/>
    <property type="match status" value="1"/>
</dbReference>
<evidence type="ECO:0000313" key="10">
    <source>
        <dbReference type="EMBL" id="PIR97213.1"/>
    </source>
</evidence>
<organism evidence="10 11">
    <name type="scientific">Candidatus Doudnabacteria bacterium CG10_big_fil_rev_8_21_14_0_10_41_10</name>
    <dbReference type="NCBI Taxonomy" id="1974551"/>
    <lineage>
        <taxon>Bacteria</taxon>
        <taxon>Candidatus Doudnaibacteriota</taxon>
    </lineage>
</organism>
<dbReference type="Pfam" id="PF00152">
    <property type="entry name" value="tRNA-synt_2"/>
    <property type="match status" value="1"/>
</dbReference>
<keyword evidence="3 7" id="KW-0547">Nucleotide-binding</keyword>
<comment type="catalytic activity">
    <reaction evidence="6 7 8">
        <text>tRNA(Lys) + L-lysine + ATP = L-lysyl-tRNA(Lys) + AMP + diphosphate</text>
        <dbReference type="Rhea" id="RHEA:20792"/>
        <dbReference type="Rhea" id="RHEA-COMP:9696"/>
        <dbReference type="Rhea" id="RHEA-COMP:9697"/>
        <dbReference type="ChEBI" id="CHEBI:30616"/>
        <dbReference type="ChEBI" id="CHEBI:32551"/>
        <dbReference type="ChEBI" id="CHEBI:33019"/>
        <dbReference type="ChEBI" id="CHEBI:78442"/>
        <dbReference type="ChEBI" id="CHEBI:78529"/>
        <dbReference type="ChEBI" id="CHEBI:456215"/>
        <dbReference type="EC" id="6.1.1.6"/>
    </reaction>
</comment>
<dbReference type="InterPro" id="IPR045864">
    <property type="entry name" value="aa-tRNA-synth_II/BPL/LPL"/>
</dbReference>
<dbReference type="NCBIfam" id="NF001756">
    <property type="entry name" value="PRK00484.1"/>
    <property type="match status" value="1"/>
</dbReference>
<dbReference type="PROSITE" id="PS50862">
    <property type="entry name" value="AA_TRNA_LIGASE_II"/>
    <property type="match status" value="1"/>
</dbReference>
<dbReference type="Pfam" id="PF01336">
    <property type="entry name" value="tRNA_anti-codon"/>
    <property type="match status" value="1"/>
</dbReference>
<sequence>MTEKEKQLYKERLAKLERIIKAGGKAYPAKSFRKNFVMEAVGDFEKFSRTKQQIILAGRIKALRGHGKLVFGDLEDKSGRIQFIVKADEIDENQFQMFKYFDVGDFIEISGSLFSTKQGEKTLQVKTLRLLTKSLRALPEKYSGLQDTEIKLRKRYLDMLANPETREFFRKKTVFWNSVREFMVAEEFLEVENPVLEHVPGGAEAEPFKTHYNALDEDFYLRISLELPLKKLLVGGYEKIFEIGRVFRNEGISAEHLQDYTAMEFYWAYADYEDLQKFLEKFYRAIIKSLFGGLKVNSQGTELDWGKPWKKYDYYELFKKYSDVDLQTATEKELKKKADSLKIKYEPFAKKGRLVDLIYKKTVRPKLVEPGFLLDPPVEIEPLAKRTDYDSWRVQRLQVMAWGTELGKGFSELNDPIDQKKRFEDQMKLREAGDKEAQILDSDFVEALEYGMPPAAGFGMSERLFAVLMDKPIREVVISPAMRKETGGIVFD</sequence>
<keyword evidence="1 7" id="KW-0436">Ligase</keyword>
<evidence type="ECO:0000313" key="11">
    <source>
        <dbReference type="Proteomes" id="UP000230557"/>
    </source>
</evidence>
<dbReference type="EMBL" id="PFAJ01000035">
    <property type="protein sequence ID" value="PIR97213.1"/>
    <property type="molecule type" value="Genomic_DNA"/>
</dbReference>
<dbReference type="PANTHER" id="PTHR42918:SF15">
    <property type="entry name" value="LYSINE--TRNA LIGASE, CHLOROPLASTIC_MITOCHONDRIAL"/>
    <property type="match status" value="1"/>
</dbReference>
<comment type="caution">
    <text evidence="7">Lacks conserved residue(s) required for the propagation of feature annotation.</text>
</comment>
<dbReference type="GO" id="GO:0005524">
    <property type="term" value="F:ATP binding"/>
    <property type="evidence" value="ECO:0007669"/>
    <property type="project" value="UniProtKB-UniRule"/>
</dbReference>
<feature type="binding site" evidence="7">
    <location>
        <position position="405"/>
    </location>
    <ligand>
        <name>Mg(2+)</name>
        <dbReference type="ChEBI" id="CHEBI:18420"/>
        <label>1</label>
    </ligand>
</feature>
<evidence type="ECO:0000256" key="8">
    <source>
        <dbReference type="RuleBase" id="RU000336"/>
    </source>
</evidence>
<reference evidence="11" key="1">
    <citation type="submission" date="2017-09" db="EMBL/GenBank/DDBJ databases">
        <title>Depth-based differentiation of microbial function through sediment-hosted aquifers and enrichment of novel symbionts in the deep terrestrial subsurface.</title>
        <authorList>
            <person name="Probst A.J."/>
            <person name="Ladd B."/>
            <person name="Jarett J.K."/>
            <person name="Geller-Mcgrath D.E."/>
            <person name="Sieber C.M.K."/>
            <person name="Emerson J.B."/>
            <person name="Anantharaman K."/>
            <person name="Thomas B.C."/>
            <person name="Malmstrom R."/>
            <person name="Stieglmeier M."/>
            <person name="Klingl A."/>
            <person name="Woyke T."/>
            <person name="Ryan C.M."/>
            <person name="Banfield J.F."/>
        </authorList>
    </citation>
    <scope>NUCLEOTIDE SEQUENCE [LARGE SCALE GENOMIC DNA]</scope>
</reference>
<dbReference type="InterPro" id="IPR002313">
    <property type="entry name" value="Lys-tRNA-ligase_II"/>
</dbReference>
<comment type="similarity">
    <text evidence="7">Belongs to the class-II aminoacyl-tRNA synthetase family.</text>
</comment>
<keyword evidence="5 7" id="KW-0030">Aminoacyl-tRNA synthetase</keyword>
<dbReference type="InterPro" id="IPR006195">
    <property type="entry name" value="aa-tRNA-synth_II"/>
</dbReference>
<gene>
    <name evidence="7 10" type="primary">lysS</name>
    <name evidence="10" type="ORF">COT91_02465</name>
</gene>
<dbReference type="InterPro" id="IPR018149">
    <property type="entry name" value="Lys-tRNA-synth_II_C"/>
</dbReference>
<evidence type="ECO:0000256" key="3">
    <source>
        <dbReference type="ARBA" id="ARBA00022741"/>
    </source>
</evidence>
<comment type="cofactor">
    <cofactor evidence="7 8">
        <name>Mg(2+)</name>
        <dbReference type="ChEBI" id="CHEBI:18420"/>
    </cofactor>
    <text evidence="7 8">Binds 3 Mg(2+) ions per subunit.</text>
</comment>
<evidence type="ECO:0000259" key="9">
    <source>
        <dbReference type="PROSITE" id="PS50862"/>
    </source>
</evidence>
<keyword evidence="2 7" id="KW-0479">Metal-binding</keyword>
<dbReference type="PRINTS" id="PR00982">
    <property type="entry name" value="TRNASYNTHLYS"/>
</dbReference>
<keyword evidence="7" id="KW-0648">Protein biosynthesis</keyword>
<evidence type="ECO:0000256" key="6">
    <source>
        <dbReference type="ARBA" id="ARBA00048573"/>
    </source>
</evidence>
<dbReference type="InterPro" id="IPR012340">
    <property type="entry name" value="NA-bd_OB-fold"/>
</dbReference>
<dbReference type="InterPro" id="IPR044136">
    <property type="entry name" value="Lys-tRNA-ligase_II_N"/>
</dbReference>
<dbReference type="GO" id="GO:0005829">
    <property type="term" value="C:cytosol"/>
    <property type="evidence" value="ECO:0007669"/>
    <property type="project" value="TreeGrafter"/>
</dbReference>
<evidence type="ECO:0000256" key="5">
    <source>
        <dbReference type="ARBA" id="ARBA00023146"/>
    </source>
</evidence>
<evidence type="ECO:0000256" key="7">
    <source>
        <dbReference type="HAMAP-Rule" id="MF_00252"/>
    </source>
</evidence>
<accession>A0A2H0VDQ9</accession>
<dbReference type="GO" id="GO:0004824">
    <property type="term" value="F:lysine-tRNA ligase activity"/>
    <property type="evidence" value="ECO:0007669"/>
    <property type="project" value="UniProtKB-UniRule"/>
</dbReference>
<dbReference type="InterPro" id="IPR004365">
    <property type="entry name" value="NA-bd_OB_tRNA"/>
</dbReference>
<dbReference type="GO" id="GO:0006430">
    <property type="term" value="P:lysyl-tRNA aminoacylation"/>
    <property type="evidence" value="ECO:0007669"/>
    <property type="project" value="UniProtKB-UniRule"/>
</dbReference>
<dbReference type="PANTHER" id="PTHR42918">
    <property type="entry name" value="LYSYL-TRNA SYNTHETASE"/>
    <property type="match status" value="1"/>
</dbReference>
<proteinExistence type="inferred from homology"/>
<evidence type="ECO:0000256" key="1">
    <source>
        <dbReference type="ARBA" id="ARBA00022598"/>
    </source>
</evidence>
<keyword evidence="7" id="KW-0963">Cytoplasm</keyword>
<dbReference type="SUPFAM" id="SSF50249">
    <property type="entry name" value="Nucleic acid-binding proteins"/>
    <property type="match status" value="1"/>
</dbReference>
<dbReference type="Proteomes" id="UP000230557">
    <property type="component" value="Unassembled WGS sequence"/>
</dbReference>